<organism evidence="2 3">
    <name type="scientific">Novosphingobium arvoryzae</name>
    <dbReference type="NCBI Taxonomy" id="1256514"/>
    <lineage>
        <taxon>Bacteria</taxon>
        <taxon>Pseudomonadati</taxon>
        <taxon>Pseudomonadota</taxon>
        <taxon>Alphaproteobacteria</taxon>
        <taxon>Sphingomonadales</taxon>
        <taxon>Sphingomonadaceae</taxon>
        <taxon>Novosphingobium</taxon>
    </lineage>
</organism>
<reference evidence="2" key="1">
    <citation type="journal article" date="2014" name="Int. J. Syst. Evol. Microbiol.">
        <title>Complete genome sequence of Corynebacterium casei LMG S-19264T (=DSM 44701T), isolated from a smear-ripened cheese.</title>
        <authorList>
            <consortium name="US DOE Joint Genome Institute (JGI-PGF)"/>
            <person name="Walter F."/>
            <person name="Albersmeier A."/>
            <person name="Kalinowski J."/>
            <person name="Ruckert C."/>
        </authorList>
    </citation>
    <scope>NUCLEOTIDE SEQUENCE</scope>
    <source>
        <strain evidence="2">KCTC 32422</strain>
    </source>
</reference>
<comment type="caution">
    <text evidence="2">The sequence shown here is derived from an EMBL/GenBank/DDBJ whole genome shotgun (WGS) entry which is preliminary data.</text>
</comment>
<protein>
    <recommendedName>
        <fullName evidence="4">DUF4230 domain-containing protein</fullName>
    </recommendedName>
</protein>
<dbReference type="Pfam" id="PF14014">
    <property type="entry name" value="DUF4230"/>
    <property type="match status" value="1"/>
</dbReference>
<dbReference type="InterPro" id="IPR025324">
    <property type="entry name" value="DUF4230"/>
</dbReference>
<evidence type="ECO:0000256" key="1">
    <source>
        <dbReference type="SAM" id="Phobius"/>
    </source>
</evidence>
<keyword evidence="1" id="KW-1133">Transmembrane helix</keyword>
<proteinExistence type="predicted"/>
<dbReference type="Proteomes" id="UP000634139">
    <property type="component" value="Unassembled WGS sequence"/>
</dbReference>
<name>A0A918VF18_9SPHN</name>
<dbReference type="AlphaFoldDB" id="A0A918VF18"/>
<sequence>MEPRRLTVVRETARLPWTLAIAALAISGWMAWEKFGPQDIGDPIATSLAAFERQNRLTVFSAQLAPVVSASDERIGGLLQSRQVAVIPARVDYTLDLSKVGRDRLNWDAAGKRLDVRLPPVTVGKPNLNEANAQYLREGVFITREAQAKLNRDNTLLAERQAQTAATNPQLLDLARSAARDAVRQNLAIPLEVAGYGPVTVTVRFDGEQVSDR</sequence>
<reference evidence="2" key="2">
    <citation type="submission" date="2020-09" db="EMBL/GenBank/DDBJ databases">
        <authorList>
            <person name="Sun Q."/>
            <person name="Kim S."/>
        </authorList>
    </citation>
    <scope>NUCLEOTIDE SEQUENCE</scope>
    <source>
        <strain evidence="2">KCTC 32422</strain>
    </source>
</reference>
<gene>
    <name evidence="2" type="ORF">GCM10011617_12620</name>
</gene>
<dbReference type="RefSeq" id="WP_189539567.1">
    <property type="nucleotide sequence ID" value="NZ_BMZD01000002.1"/>
</dbReference>
<accession>A0A918VF18</accession>
<evidence type="ECO:0008006" key="4">
    <source>
        <dbReference type="Google" id="ProtNLM"/>
    </source>
</evidence>
<keyword evidence="1" id="KW-0472">Membrane</keyword>
<evidence type="ECO:0000313" key="2">
    <source>
        <dbReference type="EMBL" id="GGZ94047.1"/>
    </source>
</evidence>
<keyword evidence="3" id="KW-1185">Reference proteome</keyword>
<feature type="transmembrane region" description="Helical" evidence="1">
    <location>
        <begin position="12"/>
        <end position="32"/>
    </location>
</feature>
<dbReference type="EMBL" id="BMZD01000002">
    <property type="protein sequence ID" value="GGZ94047.1"/>
    <property type="molecule type" value="Genomic_DNA"/>
</dbReference>
<evidence type="ECO:0000313" key="3">
    <source>
        <dbReference type="Proteomes" id="UP000634139"/>
    </source>
</evidence>
<keyword evidence="1" id="KW-0812">Transmembrane</keyword>